<dbReference type="InterPro" id="IPR007817">
    <property type="entry name" value="Isocyanide_synthase_DIT1"/>
</dbReference>
<organism evidence="2 3">
    <name type="scientific">Tilletia horrida</name>
    <dbReference type="NCBI Taxonomy" id="155126"/>
    <lineage>
        <taxon>Eukaryota</taxon>
        <taxon>Fungi</taxon>
        <taxon>Dikarya</taxon>
        <taxon>Basidiomycota</taxon>
        <taxon>Ustilaginomycotina</taxon>
        <taxon>Exobasidiomycetes</taxon>
        <taxon>Tilletiales</taxon>
        <taxon>Tilletiaceae</taxon>
        <taxon>Tilletia</taxon>
    </lineage>
</organism>
<dbReference type="PANTHER" id="PTHR37285:SF5">
    <property type="entry name" value="SPORE WALL MATURATION PROTEIN DIT1"/>
    <property type="match status" value="1"/>
</dbReference>
<evidence type="ECO:0000256" key="1">
    <source>
        <dbReference type="SAM" id="MobiDB-lite"/>
    </source>
</evidence>
<feature type="region of interest" description="Disordered" evidence="1">
    <location>
        <begin position="270"/>
        <end position="304"/>
    </location>
</feature>
<name>A0AAN6GEN7_9BASI</name>
<feature type="compositionally biased region" description="Low complexity" evidence="1">
    <location>
        <begin position="290"/>
        <end position="304"/>
    </location>
</feature>
<dbReference type="Proteomes" id="UP001176521">
    <property type="component" value="Unassembled WGS sequence"/>
</dbReference>
<reference evidence="2" key="1">
    <citation type="journal article" date="2023" name="PhytoFront">
        <title>Draft Genome Resources of Seven Strains of Tilletia horrida, Causal Agent of Kernel Smut of Rice.</title>
        <authorList>
            <person name="Khanal S."/>
            <person name="Antony Babu S."/>
            <person name="Zhou X.G."/>
        </authorList>
    </citation>
    <scope>NUCLEOTIDE SEQUENCE</scope>
    <source>
        <strain evidence="2">TX3</strain>
    </source>
</reference>
<evidence type="ECO:0000313" key="3">
    <source>
        <dbReference type="Proteomes" id="UP001176521"/>
    </source>
</evidence>
<evidence type="ECO:0008006" key="4">
    <source>
        <dbReference type="Google" id="ProtNLM"/>
    </source>
</evidence>
<dbReference type="EMBL" id="JAPDMQ010000073">
    <property type="protein sequence ID" value="KAK0536644.1"/>
    <property type="molecule type" value="Genomic_DNA"/>
</dbReference>
<dbReference type="Pfam" id="PF05141">
    <property type="entry name" value="DIT1_PvcA"/>
    <property type="match status" value="2"/>
</dbReference>
<gene>
    <name evidence="2" type="ORF">OC842_001911</name>
</gene>
<comment type="caution">
    <text evidence="2">The sequence shown here is derived from an EMBL/GenBank/DDBJ whole genome shotgun (WGS) entry which is preliminary data.</text>
</comment>
<evidence type="ECO:0000313" key="2">
    <source>
        <dbReference type="EMBL" id="KAK0536644.1"/>
    </source>
</evidence>
<keyword evidence="3" id="KW-1185">Reference proteome</keyword>
<dbReference type="AlphaFoldDB" id="A0AAN6GEN7"/>
<proteinExistence type="predicted"/>
<accession>A0AAN6GEN7</accession>
<sequence>MATFATNTRAWEHVDLPLIHAHYAQPAGLTRLIALSGTRLDILYALLAAVTGAELSMADAPNTAATAAKVADVITEHIVRIYEEELCHRPELDKWVPSAVDISATGPRGRDLFRHTVSHFVRRGAPIHFVLPAFPCKTSNLEKVAGTLPDKGEELALRTTRNFLDRIDTVYPPGAVFHIVSDGHVFADLIGVGDSTVDAYSAALRDMATHLDSCARSAKAGARRSPSRTVLHGLEELLRPHPFLFACLGISLRDEHAALRQIAASFAERTSYSSSPQPNDAAAPRHIHASCSSSSSPSDLGPLSVLSPDLQPEVELRRNILVGVFGSRRLDAIDARIKEDPPSLALFRGFARFLLEDIGSHPRLFQSSATSSKQRKRICERLAKLMIQRNDAYSRLVEVRFPGAVRLSIHPHDNSGPKFAVCLIHARYRAGANSDLRSDRSILHIPTPWHNVVLQVPPTDGGAEDPSRHTDGNYIVLKRSEVPLHRPDDRHEIVFEPWRPHSEHPSGGFFYFRRRDL</sequence>
<dbReference type="PANTHER" id="PTHR37285">
    <property type="entry name" value="SPORE WALL MATURATION PROTEIN DIT1"/>
    <property type="match status" value="1"/>
</dbReference>
<protein>
    <recommendedName>
        <fullName evidence="4">Pyoverdine/dityrosine biosynthesis protein</fullName>
    </recommendedName>
</protein>